<sequence length="297" mass="31476">MAFGSSAGALLEPLIGWQGLFLGVAGLAAIVLVALTLRRSQLQGGSALQRRSVGQIARGYFTLLRQQRARRTYGYVLINAVIHSGIYTWLGVYFSQRFGLTLVGIGLALLLYGVPGFLFGPAIGRLADRYGRTRLIPLGLAVASTAALLLALPVPLILAALAVGMLSLGYDLTQPLLAGIVTQLSAQRGQAMGLNVCTLFIGFGAGSLLFQALLTTGFTAALATFSTGRHSPRSSACTSSPVRDHTPCRPSKTRGDVIFHGLELSPHLRIVEIRDETASDFATRTSPGMFTVGVCRM</sequence>
<feature type="transmembrane region" description="Helical" evidence="7">
    <location>
        <begin position="15"/>
        <end position="37"/>
    </location>
</feature>
<comment type="subcellular location">
    <subcellularLocation>
        <location evidence="1">Cell membrane</location>
        <topology evidence="1">Multi-pass membrane protein</topology>
    </subcellularLocation>
</comment>
<dbReference type="PROSITE" id="PS50850">
    <property type="entry name" value="MFS"/>
    <property type="match status" value="1"/>
</dbReference>
<dbReference type="InterPro" id="IPR050189">
    <property type="entry name" value="MFS_Efflux_Transporters"/>
</dbReference>
<organism evidence="9 10">
    <name type="scientific">Mycolicibacterium aubagnense</name>
    <dbReference type="NCBI Taxonomy" id="319707"/>
    <lineage>
        <taxon>Bacteria</taxon>
        <taxon>Bacillati</taxon>
        <taxon>Actinomycetota</taxon>
        <taxon>Actinomycetes</taxon>
        <taxon>Mycobacteriales</taxon>
        <taxon>Mycobacteriaceae</taxon>
        <taxon>Mycolicibacterium</taxon>
    </lineage>
</organism>
<keyword evidence="3 7" id="KW-0812">Transmembrane</keyword>
<evidence type="ECO:0000256" key="1">
    <source>
        <dbReference type="ARBA" id="ARBA00004651"/>
    </source>
</evidence>
<feature type="compositionally biased region" description="Basic and acidic residues" evidence="6">
    <location>
        <begin position="242"/>
        <end position="251"/>
    </location>
</feature>
<evidence type="ECO:0000256" key="4">
    <source>
        <dbReference type="ARBA" id="ARBA00022989"/>
    </source>
</evidence>
<evidence type="ECO:0000259" key="8">
    <source>
        <dbReference type="PROSITE" id="PS50850"/>
    </source>
</evidence>
<feature type="transmembrane region" description="Helical" evidence="7">
    <location>
        <begin position="135"/>
        <end position="168"/>
    </location>
</feature>
<feature type="transmembrane region" description="Helical" evidence="7">
    <location>
        <begin position="199"/>
        <end position="225"/>
    </location>
</feature>
<keyword evidence="5 7" id="KW-0472">Membrane</keyword>
<dbReference type="SUPFAM" id="SSF103473">
    <property type="entry name" value="MFS general substrate transporter"/>
    <property type="match status" value="1"/>
</dbReference>
<feature type="transmembrane region" description="Helical" evidence="7">
    <location>
        <begin position="73"/>
        <end position="94"/>
    </location>
</feature>
<dbReference type="EMBL" id="AP022578">
    <property type="protein sequence ID" value="BBX88080.1"/>
    <property type="molecule type" value="Genomic_DNA"/>
</dbReference>
<gene>
    <name evidence="9" type="ORF">MAUB_62810</name>
</gene>
<name>A0ABM7IN03_9MYCO</name>
<feature type="transmembrane region" description="Helical" evidence="7">
    <location>
        <begin position="100"/>
        <end position="123"/>
    </location>
</feature>
<feature type="region of interest" description="Disordered" evidence="6">
    <location>
        <begin position="228"/>
        <end position="251"/>
    </location>
</feature>
<evidence type="ECO:0000256" key="7">
    <source>
        <dbReference type="SAM" id="Phobius"/>
    </source>
</evidence>
<dbReference type="Proteomes" id="UP000465609">
    <property type="component" value="Plasmid pJCM15296"/>
</dbReference>
<accession>A0ABM7IN03</accession>
<feature type="domain" description="Major facilitator superfamily (MFS) profile" evidence="8">
    <location>
        <begin position="1"/>
        <end position="297"/>
    </location>
</feature>
<geneLocation type="plasmid" evidence="9 10">
    <name>pJCM15296</name>
</geneLocation>
<dbReference type="InterPro" id="IPR020846">
    <property type="entry name" value="MFS_dom"/>
</dbReference>
<keyword evidence="2" id="KW-1003">Cell membrane</keyword>
<proteinExistence type="predicted"/>
<evidence type="ECO:0000256" key="5">
    <source>
        <dbReference type="ARBA" id="ARBA00023136"/>
    </source>
</evidence>
<protein>
    <recommendedName>
        <fullName evidence="8">Major facilitator superfamily (MFS) profile domain-containing protein</fullName>
    </recommendedName>
</protein>
<keyword evidence="9" id="KW-0614">Plasmid</keyword>
<dbReference type="PANTHER" id="PTHR43124">
    <property type="entry name" value="PURINE EFFLUX PUMP PBUE"/>
    <property type="match status" value="1"/>
</dbReference>
<dbReference type="InterPro" id="IPR036259">
    <property type="entry name" value="MFS_trans_sf"/>
</dbReference>
<evidence type="ECO:0000256" key="3">
    <source>
        <dbReference type="ARBA" id="ARBA00022692"/>
    </source>
</evidence>
<keyword evidence="4 7" id="KW-1133">Transmembrane helix</keyword>
<dbReference type="InterPro" id="IPR011701">
    <property type="entry name" value="MFS"/>
</dbReference>
<evidence type="ECO:0000313" key="10">
    <source>
        <dbReference type="Proteomes" id="UP000465609"/>
    </source>
</evidence>
<reference evidence="9 10" key="1">
    <citation type="journal article" date="2019" name="Emerg. Microbes Infect.">
        <title>Comprehensive subspecies identification of 175 nontuberculous mycobacteria species based on 7547 genomic profiles.</title>
        <authorList>
            <person name="Matsumoto Y."/>
            <person name="Kinjo T."/>
            <person name="Motooka D."/>
            <person name="Nabeya D."/>
            <person name="Jung N."/>
            <person name="Uechi K."/>
            <person name="Horii T."/>
            <person name="Iida T."/>
            <person name="Fujita J."/>
            <person name="Nakamura S."/>
        </authorList>
    </citation>
    <scope>NUCLEOTIDE SEQUENCE [LARGE SCALE GENOMIC DNA]</scope>
    <source>
        <strain evidence="9 10">JCM 15296</strain>
        <plasmid evidence="9">pJCM15296</plasmid>
    </source>
</reference>
<evidence type="ECO:0000313" key="9">
    <source>
        <dbReference type="EMBL" id="BBX88080.1"/>
    </source>
</evidence>
<dbReference type="PANTHER" id="PTHR43124:SF3">
    <property type="entry name" value="CHLORAMPHENICOL EFFLUX PUMP RV0191"/>
    <property type="match status" value="1"/>
</dbReference>
<evidence type="ECO:0000256" key="2">
    <source>
        <dbReference type="ARBA" id="ARBA00022475"/>
    </source>
</evidence>
<keyword evidence="10" id="KW-1185">Reference proteome</keyword>
<evidence type="ECO:0000256" key="6">
    <source>
        <dbReference type="SAM" id="MobiDB-lite"/>
    </source>
</evidence>
<dbReference type="Pfam" id="PF07690">
    <property type="entry name" value="MFS_1"/>
    <property type="match status" value="1"/>
</dbReference>
<dbReference type="Gene3D" id="1.20.1250.20">
    <property type="entry name" value="MFS general substrate transporter like domains"/>
    <property type="match status" value="1"/>
</dbReference>